<evidence type="ECO:0000256" key="3">
    <source>
        <dbReference type="ARBA" id="ARBA00022723"/>
    </source>
</evidence>
<dbReference type="InterPro" id="IPR014436">
    <property type="entry name" value="Extradiol_dOase_DODA"/>
</dbReference>
<comment type="similarity">
    <text evidence="2">Belongs to the DODA-type extradiol aromatic ring-opening dioxygenase family.</text>
</comment>
<evidence type="ECO:0000313" key="8">
    <source>
        <dbReference type="Proteomes" id="UP000319731"/>
    </source>
</evidence>
<comment type="caution">
    <text evidence="7">The sequence shown here is derived from an EMBL/GenBank/DDBJ whole genome shotgun (WGS) entry which is preliminary data.</text>
</comment>
<dbReference type="Gene3D" id="3.40.830.10">
    <property type="entry name" value="LigB-like"/>
    <property type="match status" value="1"/>
</dbReference>
<dbReference type="PIRSF" id="PIRSF006157">
    <property type="entry name" value="Doxgns_DODA"/>
    <property type="match status" value="1"/>
</dbReference>
<evidence type="ECO:0000259" key="6">
    <source>
        <dbReference type="Pfam" id="PF02900"/>
    </source>
</evidence>
<dbReference type="PANTHER" id="PTHR30096:SF0">
    <property type="entry name" value="4,5-DOPA DIOXYGENASE EXTRADIOL-LIKE PROTEIN"/>
    <property type="match status" value="1"/>
</dbReference>
<dbReference type="EMBL" id="QEAO01000021">
    <property type="protein sequence ID" value="TPX33332.1"/>
    <property type="molecule type" value="Genomic_DNA"/>
</dbReference>
<protein>
    <recommendedName>
        <fullName evidence="6">Extradiol ring-cleavage dioxygenase class III enzyme subunit B domain-containing protein</fullName>
    </recommendedName>
</protein>
<dbReference type="STRING" id="1806994.A0A507C0W2"/>
<accession>A0A507C0W2</accession>
<dbReference type="GO" id="GO:0008270">
    <property type="term" value="F:zinc ion binding"/>
    <property type="evidence" value="ECO:0007669"/>
    <property type="project" value="InterPro"/>
</dbReference>
<reference evidence="7 8" key="1">
    <citation type="journal article" date="2019" name="Sci. Rep.">
        <title>Comparative genomics of chytrid fungi reveal insights into the obligate biotrophic and pathogenic lifestyle of Synchytrium endobioticum.</title>
        <authorList>
            <person name="van de Vossenberg B.T.L.H."/>
            <person name="Warris S."/>
            <person name="Nguyen H.D.T."/>
            <person name="van Gent-Pelzer M.P.E."/>
            <person name="Joly D.L."/>
            <person name="van de Geest H.C."/>
            <person name="Bonants P.J.M."/>
            <person name="Smith D.S."/>
            <person name="Levesque C.A."/>
            <person name="van der Lee T.A.J."/>
        </authorList>
    </citation>
    <scope>NUCLEOTIDE SEQUENCE [LARGE SCALE GENOMIC DNA]</scope>
    <source>
        <strain evidence="7 8">JEL517</strain>
    </source>
</reference>
<evidence type="ECO:0000256" key="4">
    <source>
        <dbReference type="ARBA" id="ARBA00022833"/>
    </source>
</evidence>
<keyword evidence="4" id="KW-0862">Zinc</keyword>
<dbReference type="CDD" id="cd07363">
    <property type="entry name" value="45_DOPA_Dioxygenase"/>
    <property type="match status" value="1"/>
</dbReference>
<comment type="cofactor">
    <cofactor evidence="1">
        <name>Zn(2+)</name>
        <dbReference type="ChEBI" id="CHEBI:29105"/>
    </cofactor>
</comment>
<gene>
    <name evidence="7" type="ORF">SmJEL517_g03695</name>
</gene>
<dbReference type="Pfam" id="PF02900">
    <property type="entry name" value="LigB"/>
    <property type="match status" value="1"/>
</dbReference>
<proteinExistence type="inferred from homology"/>
<evidence type="ECO:0000256" key="5">
    <source>
        <dbReference type="ARBA" id="ARBA00023002"/>
    </source>
</evidence>
<keyword evidence="5" id="KW-0560">Oxidoreductase</keyword>
<evidence type="ECO:0000256" key="2">
    <source>
        <dbReference type="ARBA" id="ARBA00007581"/>
    </source>
</evidence>
<dbReference type="PANTHER" id="PTHR30096">
    <property type="entry name" value="4,5-DOPA DIOXYGENASE EXTRADIOL-LIKE PROTEIN"/>
    <property type="match status" value="1"/>
</dbReference>
<evidence type="ECO:0000313" key="7">
    <source>
        <dbReference type="EMBL" id="TPX33332.1"/>
    </source>
</evidence>
<evidence type="ECO:0000256" key="1">
    <source>
        <dbReference type="ARBA" id="ARBA00001947"/>
    </source>
</evidence>
<organism evidence="7 8">
    <name type="scientific">Synchytrium microbalum</name>
    <dbReference type="NCBI Taxonomy" id="1806994"/>
    <lineage>
        <taxon>Eukaryota</taxon>
        <taxon>Fungi</taxon>
        <taxon>Fungi incertae sedis</taxon>
        <taxon>Chytridiomycota</taxon>
        <taxon>Chytridiomycota incertae sedis</taxon>
        <taxon>Chytridiomycetes</taxon>
        <taxon>Synchytriales</taxon>
        <taxon>Synchytriaceae</taxon>
        <taxon>Synchytrium</taxon>
    </lineage>
</organism>
<sequence length="281" mass="30775">MSTTRIPTYFVSHGSPMMALPNDNEKLTQDFLRDLGKDLLGSGKIKGVVICSAHWEEDQNGLQAPRVAVTTARHPELIYDFYGFPHKLYEVEYHAQGSEELGKRVQEALTEQNINCDLDNKRGLDHGAWVAAKLMFPDSGPTNETTVPIVQLSLSSSLDPDFHVAVGKAIKPLRDEGILILGSGGAVHNLRQLFGPKASWSTGFIEALTEVFTAHGEDRRKGVAALTKLPVFRMAHPRAEHFMPVAVVIGAADDLEDGTVVHENYPDFAPNLALHAFKVGT</sequence>
<dbReference type="RefSeq" id="XP_031024344.1">
    <property type="nucleotide sequence ID" value="XM_031169623.1"/>
</dbReference>
<dbReference type="AlphaFoldDB" id="A0A507C0W2"/>
<keyword evidence="3" id="KW-0479">Metal-binding</keyword>
<dbReference type="GO" id="GO:0016702">
    <property type="term" value="F:oxidoreductase activity, acting on single donors with incorporation of molecular oxygen, incorporation of two atoms of oxygen"/>
    <property type="evidence" value="ECO:0007669"/>
    <property type="project" value="UniProtKB-ARBA"/>
</dbReference>
<dbReference type="GO" id="GO:0008198">
    <property type="term" value="F:ferrous iron binding"/>
    <property type="evidence" value="ECO:0007669"/>
    <property type="project" value="InterPro"/>
</dbReference>
<dbReference type="OrthoDB" id="7396853at2759"/>
<dbReference type="GeneID" id="42004920"/>
<name>A0A507C0W2_9FUNG</name>
<keyword evidence="8" id="KW-1185">Reference proteome</keyword>
<dbReference type="InterPro" id="IPR004183">
    <property type="entry name" value="Xdiol_dOase_suB"/>
</dbReference>
<dbReference type="Proteomes" id="UP000319731">
    <property type="component" value="Unassembled WGS sequence"/>
</dbReference>
<dbReference type="SUPFAM" id="SSF53213">
    <property type="entry name" value="LigB-like"/>
    <property type="match status" value="1"/>
</dbReference>
<feature type="domain" description="Extradiol ring-cleavage dioxygenase class III enzyme subunit B" evidence="6">
    <location>
        <begin position="8"/>
        <end position="265"/>
    </location>
</feature>